<evidence type="ECO:0000256" key="3">
    <source>
        <dbReference type="ARBA" id="ARBA00023125"/>
    </source>
</evidence>
<evidence type="ECO:0000259" key="7">
    <source>
        <dbReference type="PROSITE" id="PS51900"/>
    </source>
</evidence>
<dbReference type="KEGG" id="vau:VANGNB10_cI1654c"/>
<dbReference type="InterPro" id="IPR010998">
    <property type="entry name" value="Integrase_recombinase_N"/>
</dbReference>
<evidence type="ECO:0000313" key="8">
    <source>
        <dbReference type="EMBL" id="MBF4271023.1"/>
    </source>
</evidence>
<dbReference type="InterPro" id="IPR011010">
    <property type="entry name" value="DNA_brk_join_enz"/>
</dbReference>
<reference evidence="8 9" key="1">
    <citation type="journal article" date="2021" name="PeerJ">
        <title>Analysis of 44 Vibrio anguillarum genomes reveals high genetic diversity.</title>
        <authorList>
            <person name="Hansen M.J."/>
            <person name="Dalsgaard I."/>
        </authorList>
    </citation>
    <scope>NUCLEOTIDE SEQUENCE [LARGE SCALE GENOMIC DNA]</scope>
    <source>
        <strain evidence="8 9">17-16730-2A</strain>
    </source>
</reference>
<feature type="domain" description="Tyr recombinase" evidence="6">
    <location>
        <begin position="209"/>
        <end position="386"/>
    </location>
</feature>
<dbReference type="InterPro" id="IPR002104">
    <property type="entry name" value="Integrase_catalytic"/>
</dbReference>
<dbReference type="Gene3D" id="1.10.443.10">
    <property type="entry name" value="Intergrase catalytic core"/>
    <property type="match status" value="1"/>
</dbReference>
<dbReference type="SUPFAM" id="SSF56349">
    <property type="entry name" value="DNA breaking-rejoining enzymes"/>
    <property type="match status" value="1"/>
</dbReference>
<dbReference type="GO" id="GO:0006310">
    <property type="term" value="P:DNA recombination"/>
    <property type="evidence" value="ECO:0007669"/>
    <property type="project" value="UniProtKB-KW"/>
</dbReference>
<sequence>MAKLRNGLTVKEAANAKPKDKPYRLSDGGGLYLLVRVSGFKAWECRYIKPSNGKPTFAGLGSYPDISLSEARDKALDIKRMVSEGIDPQLLKAENKARSTSEMECTFRAVADLWMDTKRHKLKEKTIEGNWRKLELYAFPMIGKIPVSKITAPMAIAALKPVEKTGQLETVKRTAQLMNEVMTYAVNAGLVHSNPLTGIREVFRSPQVKHMDALSPEELPELLMTVGAANMAITTKCLIEWQLHTMTRPNEAAGAKWCEIDFDKQLWIIPPERMKMKRVHEIPLTPQMMNILDVLKPFSGHREYIFPSIRDPKRPTDAESINKALSRIGFKGRTTAHGLRALASTTLNEQGFDSDIIETSLAHVERNAIRKAYNRATYLERRRVLMCWWSDHIEKASFGSVSVTSFKALRRD</sequence>
<dbReference type="InterPro" id="IPR038488">
    <property type="entry name" value="Integrase_DNA-bd_sf"/>
</dbReference>
<keyword evidence="3 5" id="KW-0238">DNA-binding</keyword>
<dbReference type="AlphaFoldDB" id="A0AAW4AM35"/>
<dbReference type="RefSeq" id="WP_041947025.1">
    <property type="nucleotide sequence ID" value="NZ_CP020534.1"/>
</dbReference>
<feature type="domain" description="Core-binding (CB)" evidence="7">
    <location>
        <begin position="105"/>
        <end position="186"/>
    </location>
</feature>
<dbReference type="PROSITE" id="PS51900">
    <property type="entry name" value="CB"/>
    <property type="match status" value="1"/>
</dbReference>
<dbReference type="InterPro" id="IPR044068">
    <property type="entry name" value="CB"/>
</dbReference>
<evidence type="ECO:0000259" key="6">
    <source>
        <dbReference type="PROSITE" id="PS51898"/>
    </source>
</evidence>
<organism evidence="8 9">
    <name type="scientific">Vibrio anguillarum</name>
    <name type="common">Listonella anguillarum</name>
    <dbReference type="NCBI Taxonomy" id="55601"/>
    <lineage>
        <taxon>Bacteria</taxon>
        <taxon>Pseudomonadati</taxon>
        <taxon>Pseudomonadota</taxon>
        <taxon>Gammaproteobacteria</taxon>
        <taxon>Vibrionales</taxon>
        <taxon>Vibrionaceae</taxon>
        <taxon>Vibrio</taxon>
    </lineage>
</organism>
<evidence type="ECO:0000313" key="9">
    <source>
        <dbReference type="Proteomes" id="UP000722957"/>
    </source>
</evidence>
<dbReference type="Proteomes" id="UP000722957">
    <property type="component" value="Unassembled WGS sequence"/>
</dbReference>
<dbReference type="GO" id="GO:0015074">
    <property type="term" value="P:DNA integration"/>
    <property type="evidence" value="ECO:0007669"/>
    <property type="project" value="UniProtKB-KW"/>
</dbReference>
<dbReference type="EMBL" id="RDOM01000009">
    <property type="protein sequence ID" value="MBF4271023.1"/>
    <property type="molecule type" value="Genomic_DNA"/>
</dbReference>
<dbReference type="GO" id="GO:0003677">
    <property type="term" value="F:DNA binding"/>
    <property type="evidence" value="ECO:0007669"/>
    <property type="project" value="UniProtKB-UniRule"/>
</dbReference>
<keyword evidence="4" id="KW-0233">DNA recombination</keyword>
<dbReference type="InterPro" id="IPR013762">
    <property type="entry name" value="Integrase-like_cat_sf"/>
</dbReference>
<dbReference type="PANTHER" id="PTHR30629">
    <property type="entry name" value="PROPHAGE INTEGRASE"/>
    <property type="match status" value="1"/>
</dbReference>
<evidence type="ECO:0000256" key="2">
    <source>
        <dbReference type="ARBA" id="ARBA00022908"/>
    </source>
</evidence>
<dbReference type="CDD" id="cd00801">
    <property type="entry name" value="INT_P4_C"/>
    <property type="match status" value="1"/>
</dbReference>
<name>A0AAW4AM35_VIBAN</name>
<proteinExistence type="inferred from homology"/>
<evidence type="ECO:0000256" key="1">
    <source>
        <dbReference type="ARBA" id="ARBA00008857"/>
    </source>
</evidence>
<dbReference type="Pfam" id="PF00589">
    <property type="entry name" value="Phage_integrase"/>
    <property type="match status" value="1"/>
</dbReference>
<dbReference type="PROSITE" id="PS51898">
    <property type="entry name" value="TYR_RECOMBINASE"/>
    <property type="match status" value="1"/>
</dbReference>
<evidence type="ECO:0000256" key="4">
    <source>
        <dbReference type="ARBA" id="ARBA00023172"/>
    </source>
</evidence>
<evidence type="ECO:0000256" key="5">
    <source>
        <dbReference type="PROSITE-ProRule" id="PRU01248"/>
    </source>
</evidence>
<comment type="caution">
    <text evidence="8">The sequence shown here is derived from an EMBL/GenBank/DDBJ whole genome shotgun (WGS) entry which is preliminary data.</text>
</comment>
<keyword evidence="2" id="KW-0229">DNA integration</keyword>
<accession>A0AAW4AM35</accession>
<dbReference type="PANTHER" id="PTHR30629:SF6">
    <property type="entry name" value="PROPHAGE INTEGRASE INTA-RELATED"/>
    <property type="match status" value="1"/>
</dbReference>
<dbReference type="Pfam" id="PF13356">
    <property type="entry name" value="Arm-DNA-bind_3"/>
    <property type="match status" value="1"/>
</dbReference>
<dbReference type="Gene3D" id="3.30.160.390">
    <property type="entry name" value="Integrase, DNA-binding domain"/>
    <property type="match status" value="1"/>
</dbReference>
<dbReference type="InterPro" id="IPR053876">
    <property type="entry name" value="Phage_int_M"/>
</dbReference>
<dbReference type="InterPro" id="IPR025166">
    <property type="entry name" value="Integrase_DNA_bind_dom"/>
</dbReference>
<protein>
    <submittedName>
        <fullName evidence="8">DUF4102 domain-containing protein</fullName>
    </submittedName>
</protein>
<dbReference type="InterPro" id="IPR050808">
    <property type="entry name" value="Phage_Integrase"/>
</dbReference>
<gene>
    <name evidence="8" type="ORF">EAY07_02995</name>
</gene>
<dbReference type="Pfam" id="PF22022">
    <property type="entry name" value="Phage_int_M"/>
    <property type="match status" value="1"/>
</dbReference>
<comment type="similarity">
    <text evidence="1">Belongs to the 'phage' integrase family.</text>
</comment>
<dbReference type="Gene3D" id="1.10.150.130">
    <property type="match status" value="1"/>
</dbReference>